<keyword evidence="3" id="KW-0378">Hydrolase</keyword>
<dbReference type="GO" id="GO:0016020">
    <property type="term" value="C:membrane"/>
    <property type="evidence" value="ECO:0007669"/>
    <property type="project" value="InterPro"/>
</dbReference>
<dbReference type="Ensembl" id="ENSSPUT00000022103.1">
    <property type="protein sequence ID" value="ENSSPUP00000020740.1"/>
    <property type="gene ID" value="ENSSPUG00000015934.1"/>
</dbReference>
<dbReference type="InterPro" id="IPR007743">
    <property type="entry name" value="Immunity-related_GTPase-like"/>
</dbReference>
<dbReference type="InterPro" id="IPR051515">
    <property type="entry name" value="IRG"/>
</dbReference>
<comment type="similarity">
    <text evidence="1">Belongs to the TRAFAC class dynamin-like GTPase superfamily. IRG family.</text>
</comment>
<protein>
    <recommendedName>
        <fullName evidence="5">IRG-type G domain-containing protein</fullName>
    </recommendedName>
</protein>
<evidence type="ECO:0000313" key="7">
    <source>
        <dbReference type="Proteomes" id="UP000694392"/>
    </source>
</evidence>
<evidence type="ECO:0000313" key="6">
    <source>
        <dbReference type="Ensembl" id="ENSSPUP00000020740.1"/>
    </source>
</evidence>
<sequence length="620" mass="68610">MANCSPFDEAYLQGLKSQYEVQDDSDASSQIQALVDSVNALKANVGVLGERGAGVSTLTQALLGSRFHLDDTHTFFKVVPTPKEKLVGYSHPLYPNITMWDLPGFGVSEKPTDYLKRLGELDKYSCFVVVVGKSLGDTYLQVLKAIKQKGKAYHVVRTKVDLDLHTAKRRLRSKYSPKEQLALARKELRDTLAKNGLEAKKVFLVSGLETEKYEFAHFEDSLEGEILNLKRNHDGDLEDLKPVSERKIKELYKICETGSLSEVPGVILSALDEPSQIQLDVAVLGEVGSGKSSLVNSLRGVCCGEPGAAPTGVTETARKAIAYAFPTIPNLYLWDLPGVGVTEEDVGHLDLSRYNFFLLVASERYKHTHSSLARAIIKAGKSLFFVRSKIDVDLETRPGSQPRPKEELQEQVRKICTEALKKDGVDSPRVFLVSSLDREAFDLPQLLEALQNDAPALKAAALEDAIPAVISRLVRRKSKVLLKDVWGKALQSCLYCMEKPEPDIATSLLTTIASFCIDLGLDEASLGRIAKDTSKPPALLQAEVRCPYTKPVAPEHVLKLITKPVTLYNQVWSYVPYWGRGELTKQLEISFPATYGLMKQVVCDLAEDAERMLLRAFAKD</sequence>
<dbReference type="FunFam" id="3.40.50.300:FF:000541">
    <property type="entry name" value="Immunity related GTPase M"/>
    <property type="match status" value="1"/>
</dbReference>
<proteinExistence type="inferred from homology"/>
<dbReference type="InterPro" id="IPR030385">
    <property type="entry name" value="G_IRG_dom"/>
</dbReference>
<dbReference type="InterPro" id="IPR027417">
    <property type="entry name" value="P-loop_NTPase"/>
</dbReference>
<dbReference type="Gene3D" id="3.40.50.300">
    <property type="entry name" value="P-loop containing nucleotide triphosphate hydrolases"/>
    <property type="match status" value="2"/>
</dbReference>
<dbReference type="PROSITE" id="PS51716">
    <property type="entry name" value="G_IRG"/>
    <property type="match status" value="2"/>
</dbReference>
<keyword evidence="2" id="KW-0547">Nucleotide-binding</keyword>
<dbReference type="AlphaFoldDB" id="A0A8D0HJJ4"/>
<feature type="domain" description="IRG-type G" evidence="5">
    <location>
        <begin position="277"/>
        <end position="453"/>
    </location>
</feature>
<dbReference type="PANTHER" id="PTHR32341:SF16">
    <property type="match status" value="1"/>
</dbReference>
<accession>A0A8D0HJJ4</accession>
<dbReference type="PANTHER" id="PTHR32341">
    <property type="entry name" value="INTERFERON-INDUCIBLE GTPASE"/>
    <property type="match status" value="1"/>
</dbReference>
<reference evidence="6" key="2">
    <citation type="submission" date="2025-09" db="UniProtKB">
        <authorList>
            <consortium name="Ensembl"/>
        </authorList>
    </citation>
    <scope>IDENTIFICATION</scope>
</reference>
<keyword evidence="4" id="KW-0342">GTP-binding</keyword>
<evidence type="ECO:0000256" key="2">
    <source>
        <dbReference type="ARBA" id="ARBA00022741"/>
    </source>
</evidence>
<dbReference type="GeneTree" id="ENSGT00950000183007"/>
<dbReference type="GO" id="GO:0005525">
    <property type="term" value="F:GTP binding"/>
    <property type="evidence" value="ECO:0007669"/>
    <property type="project" value="UniProtKB-KW"/>
</dbReference>
<dbReference type="SUPFAM" id="SSF52540">
    <property type="entry name" value="P-loop containing nucleoside triphosphate hydrolases"/>
    <property type="match status" value="2"/>
</dbReference>
<feature type="domain" description="IRG-type G" evidence="5">
    <location>
        <begin position="41"/>
        <end position="225"/>
    </location>
</feature>
<organism evidence="6 7">
    <name type="scientific">Sphenodon punctatus</name>
    <name type="common">Tuatara</name>
    <name type="synonym">Hatteria punctata</name>
    <dbReference type="NCBI Taxonomy" id="8508"/>
    <lineage>
        <taxon>Eukaryota</taxon>
        <taxon>Metazoa</taxon>
        <taxon>Chordata</taxon>
        <taxon>Craniata</taxon>
        <taxon>Vertebrata</taxon>
        <taxon>Euteleostomi</taxon>
        <taxon>Lepidosauria</taxon>
        <taxon>Sphenodontia</taxon>
        <taxon>Sphenodontidae</taxon>
        <taxon>Sphenodon</taxon>
    </lineage>
</organism>
<evidence type="ECO:0000256" key="3">
    <source>
        <dbReference type="ARBA" id="ARBA00022801"/>
    </source>
</evidence>
<evidence type="ECO:0000256" key="1">
    <source>
        <dbReference type="ARBA" id="ARBA00005429"/>
    </source>
</evidence>
<evidence type="ECO:0000259" key="5">
    <source>
        <dbReference type="PROSITE" id="PS51716"/>
    </source>
</evidence>
<dbReference type="Proteomes" id="UP000694392">
    <property type="component" value="Unplaced"/>
</dbReference>
<evidence type="ECO:0000256" key="4">
    <source>
        <dbReference type="ARBA" id="ARBA00023134"/>
    </source>
</evidence>
<dbReference type="Pfam" id="PF05049">
    <property type="entry name" value="IIGP"/>
    <property type="match status" value="1"/>
</dbReference>
<dbReference type="GO" id="GO:0016787">
    <property type="term" value="F:hydrolase activity"/>
    <property type="evidence" value="ECO:0007669"/>
    <property type="project" value="UniProtKB-KW"/>
</dbReference>
<reference evidence="6" key="1">
    <citation type="submission" date="2025-08" db="UniProtKB">
        <authorList>
            <consortium name="Ensembl"/>
        </authorList>
    </citation>
    <scope>IDENTIFICATION</scope>
</reference>
<keyword evidence="7" id="KW-1185">Reference proteome</keyword>
<name>A0A8D0HJJ4_SPHPU</name>